<comment type="caution">
    <text evidence="1">The sequence shown here is derived from an EMBL/GenBank/DDBJ whole genome shotgun (WGS) entry which is preliminary data.</text>
</comment>
<organism evidence="1 2">
    <name type="scientific">Melghiribacillus thermohalophilus</name>
    <dbReference type="NCBI Taxonomy" id="1324956"/>
    <lineage>
        <taxon>Bacteria</taxon>
        <taxon>Bacillati</taxon>
        <taxon>Bacillota</taxon>
        <taxon>Bacilli</taxon>
        <taxon>Bacillales</taxon>
        <taxon>Bacillaceae</taxon>
        <taxon>Melghiribacillus</taxon>
    </lineage>
</organism>
<reference evidence="1 2" key="1">
    <citation type="submission" date="2019-03" db="EMBL/GenBank/DDBJ databases">
        <title>Genomic Encyclopedia of Type Strains, Phase IV (KMG-IV): sequencing the most valuable type-strain genomes for metagenomic binning, comparative biology and taxonomic classification.</title>
        <authorList>
            <person name="Goeker M."/>
        </authorList>
    </citation>
    <scope>NUCLEOTIDE SEQUENCE [LARGE SCALE GENOMIC DNA]</scope>
    <source>
        <strain evidence="1 2">DSM 25894</strain>
    </source>
</reference>
<keyword evidence="2" id="KW-1185">Reference proteome</keyword>
<protein>
    <submittedName>
        <fullName evidence="1">Uncharacterized protein</fullName>
    </submittedName>
</protein>
<accession>A0A4R3N2M3</accession>
<evidence type="ECO:0000313" key="1">
    <source>
        <dbReference type="EMBL" id="TCT23348.1"/>
    </source>
</evidence>
<dbReference type="RefSeq" id="WP_132371530.1">
    <property type="nucleotide sequence ID" value="NZ_SMAN01000007.1"/>
</dbReference>
<dbReference type="AlphaFoldDB" id="A0A4R3N2M3"/>
<dbReference type="OrthoDB" id="2973331at2"/>
<proteinExistence type="predicted"/>
<dbReference type="EMBL" id="SMAN01000007">
    <property type="protein sequence ID" value="TCT23348.1"/>
    <property type="molecule type" value="Genomic_DNA"/>
</dbReference>
<dbReference type="Proteomes" id="UP000294650">
    <property type="component" value="Unassembled WGS sequence"/>
</dbReference>
<name>A0A4R3N2M3_9BACI</name>
<gene>
    <name evidence="1" type="ORF">EDD68_10762</name>
</gene>
<sequence>MQKLIKKLYDELYSPKLTPEELLNNIKHDNYISVNFSREDGKIIGITKCYLKNGLLAEYKYVFDNEKKLIKLSSNICGEEEIIYDRDTAIKKIYKEIKLKKSSLEKAI</sequence>
<evidence type="ECO:0000313" key="2">
    <source>
        <dbReference type="Proteomes" id="UP000294650"/>
    </source>
</evidence>